<comment type="cofactor">
    <cofactor evidence="1">
        <name>FAD</name>
        <dbReference type="ChEBI" id="CHEBI:57692"/>
    </cofactor>
</comment>
<keyword evidence="5" id="KW-0560">Oxidoreductase</keyword>
<dbReference type="InterPro" id="IPR036188">
    <property type="entry name" value="FAD/NAD-bd_sf"/>
</dbReference>
<dbReference type="EMBL" id="KV425584">
    <property type="protein sequence ID" value="KZT23554.1"/>
    <property type="molecule type" value="Genomic_DNA"/>
</dbReference>
<dbReference type="GO" id="GO:0008115">
    <property type="term" value="F:sarcosine oxidase activity"/>
    <property type="evidence" value="ECO:0007669"/>
    <property type="project" value="TreeGrafter"/>
</dbReference>
<dbReference type="AlphaFoldDB" id="A0A165RAZ4"/>
<dbReference type="GO" id="GO:0004657">
    <property type="term" value="F:proline dehydrogenase activity"/>
    <property type="evidence" value="ECO:0007669"/>
    <property type="project" value="TreeGrafter"/>
</dbReference>
<evidence type="ECO:0000256" key="1">
    <source>
        <dbReference type="ARBA" id="ARBA00001974"/>
    </source>
</evidence>
<dbReference type="PANTHER" id="PTHR10961">
    <property type="entry name" value="PEROXISOMAL SARCOSINE OXIDASE"/>
    <property type="match status" value="1"/>
</dbReference>
<feature type="domain" description="FAD dependent oxidoreductase" evidence="6">
    <location>
        <begin position="7"/>
        <end position="380"/>
    </location>
</feature>
<keyword evidence="3" id="KW-0285">Flavoprotein</keyword>
<proteinExistence type="inferred from homology"/>
<dbReference type="GO" id="GO:0050660">
    <property type="term" value="F:flavin adenine dinucleotide binding"/>
    <property type="evidence" value="ECO:0007669"/>
    <property type="project" value="InterPro"/>
</dbReference>
<dbReference type="PANTHER" id="PTHR10961:SF46">
    <property type="entry name" value="PEROXISOMAL SARCOSINE OXIDASE"/>
    <property type="match status" value="1"/>
</dbReference>
<dbReference type="Gene3D" id="3.50.50.60">
    <property type="entry name" value="FAD/NAD(P)-binding domain"/>
    <property type="match status" value="1"/>
</dbReference>
<dbReference type="FunCoup" id="A0A165RAZ4">
    <property type="interactions" value="143"/>
</dbReference>
<evidence type="ECO:0000256" key="5">
    <source>
        <dbReference type="ARBA" id="ARBA00023002"/>
    </source>
</evidence>
<evidence type="ECO:0000313" key="8">
    <source>
        <dbReference type="Proteomes" id="UP000076761"/>
    </source>
</evidence>
<keyword evidence="4" id="KW-0274">FAD</keyword>
<evidence type="ECO:0000256" key="4">
    <source>
        <dbReference type="ARBA" id="ARBA00022827"/>
    </source>
</evidence>
<dbReference type="InterPro" id="IPR045170">
    <property type="entry name" value="MTOX"/>
</dbReference>
<sequence>MVDKNSDILILGAGCFGSSTAYHLLKRGFTSITIADRSEVLPALDAASTDYNRIVRSSYSDPFYSRLAREAIAAWRDTSEWDNVYHESGVLVLGTGDSSYIDQAYANDVSMGARTTSFRDAPSLRAIFTQDIAIAYSETSSGYLNYDGGWADAAKGTSLMISKIAALGARILPGKTAKKLLKESEKTIGAEFTDGTVVRADLVIVATGSWTTSIFPELDFGEKCLATGQSVAMIKLTPAEADEYRNCPVVLDFKSGFYMFPPNEDNIIKMAMHVGGYTNFDAIYQSRRPVSVPRTITSHGTDGLKIPKPMLKTLREHLRAIYPELAEMPFSGTRLCWYSDTPDEDWVIGHYPGDDGLMFATGGSGHAYKFLPVIGSLVADAVTGQLDPSLKEKFAFDRECKNHDLSRSLLVLPLRESELCTADDLLPR</sequence>
<organism evidence="7 8">
    <name type="scientific">Neolentinus lepideus HHB14362 ss-1</name>
    <dbReference type="NCBI Taxonomy" id="1314782"/>
    <lineage>
        <taxon>Eukaryota</taxon>
        <taxon>Fungi</taxon>
        <taxon>Dikarya</taxon>
        <taxon>Basidiomycota</taxon>
        <taxon>Agaricomycotina</taxon>
        <taxon>Agaricomycetes</taxon>
        <taxon>Gloeophyllales</taxon>
        <taxon>Gloeophyllaceae</taxon>
        <taxon>Neolentinus</taxon>
    </lineage>
</organism>
<dbReference type="Proteomes" id="UP000076761">
    <property type="component" value="Unassembled WGS sequence"/>
</dbReference>
<name>A0A165RAZ4_9AGAM</name>
<dbReference type="GO" id="GO:0050031">
    <property type="term" value="F:L-pipecolate oxidase activity"/>
    <property type="evidence" value="ECO:0007669"/>
    <property type="project" value="TreeGrafter"/>
</dbReference>
<evidence type="ECO:0000259" key="6">
    <source>
        <dbReference type="Pfam" id="PF01266"/>
    </source>
</evidence>
<evidence type="ECO:0000313" key="7">
    <source>
        <dbReference type="EMBL" id="KZT23554.1"/>
    </source>
</evidence>
<dbReference type="Pfam" id="PF01266">
    <property type="entry name" value="DAO"/>
    <property type="match status" value="1"/>
</dbReference>
<dbReference type="InParanoid" id="A0A165RAZ4"/>
<keyword evidence="8" id="KW-1185">Reference proteome</keyword>
<dbReference type="OrthoDB" id="2219495at2759"/>
<evidence type="ECO:0000256" key="2">
    <source>
        <dbReference type="ARBA" id="ARBA00010989"/>
    </source>
</evidence>
<reference evidence="7 8" key="1">
    <citation type="journal article" date="2016" name="Mol. Biol. Evol.">
        <title>Comparative Genomics of Early-Diverging Mushroom-Forming Fungi Provides Insights into the Origins of Lignocellulose Decay Capabilities.</title>
        <authorList>
            <person name="Nagy L.G."/>
            <person name="Riley R."/>
            <person name="Tritt A."/>
            <person name="Adam C."/>
            <person name="Daum C."/>
            <person name="Floudas D."/>
            <person name="Sun H."/>
            <person name="Yadav J.S."/>
            <person name="Pangilinan J."/>
            <person name="Larsson K.H."/>
            <person name="Matsuura K."/>
            <person name="Barry K."/>
            <person name="Labutti K."/>
            <person name="Kuo R."/>
            <person name="Ohm R.A."/>
            <person name="Bhattacharya S.S."/>
            <person name="Shirouzu T."/>
            <person name="Yoshinaga Y."/>
            <person name="Martin F.M."/>
            <person name="Grigoriev I.V."/>
            <person name="Hibbett D.S."/>
        </authorList>
    </citation>
    <scope>NUCLEOTIDE SEQUENCE [LARGE SCALE GENOMIC DNA]</scope>
    <source>
        <strain evidence="7 8">HHB14362 ss-1</strain>
    </source>
</reference>
<accession>A0A165RAZ4</accession>
<gene>
    <name evidence="7" type="ORF">NEOLEDRAFT_1069239</name>
</gene>
<evidence type="ECO:0000256" key="3">
    <source>
        <dbReference type="ARBA" id="ARBA00022630"/>
    </source>
</evidence>
<dbReference type="Gene3D" id="3.30.9.10">
    <property type="entry name" value="D-Amino Acid Oxidase, subunit A, domain 2"/>
    <property type="match status" value="1"/>
</dbReference>
<protein>
    <submittedName>
        <fullName evidence="7">FAD dependent oxidoreductase</fullName>
    </submittedName>
</protein>
<dbReference type="InterPro" id="IPR006076">
    <property type="entry name" value="FAD-dep_OxRdtase"/>
</dbReference>
<comment type="similarity">
    <text evidence="2">Belongs to the MSOX/MTOX family.</text>
</comment>
<dbReference type="SUPFAM" id="SSF51905">
    <property type="entry name" value="FAD/NAD(P)-binding domain"/>
    <property type="match status" value="1"/>
</dbReference>
<dbReference type="STRING" id="1314782.A0A165RAZ4"/>